<accession>A0AAD9GDM6</accession>
<dbReference type="Proteomes" id="UP001195914">
    <property type="component" value="Unassembled WGS sequence"/>
</dbReference>
<keyword evidence="2" id="KW-0472">Membrane</keyword>
<feature type="region of interest" description="Disordered" evidence="1">
    <location>
        <begin position="71"/>
        <end position="91"/>
    </location>
</feature>
<evidence type="ECO:0000313" key="3">
    <source>
        <dbReference type="EMBL" id="KAK1936331.1"/>
    </source>
</evidence>
<keyword evidence="2" id="KW-0812">Transmembrane</keyword>
<dbReference type="EMBL" id="JAHBMH010000044">
    <property type="protein sequence ID" value="KAK1936331.1"/>
    <property type="molecule type" value="Genomic_DNA"/>
</dbReference>
<reference evidence="3" key="1">
    <citation type="journal article" date="2014" name="Nucleic Acids Res.">
        <title>The evolutionary dynamics of variant antigen genes in Babesia reveal a history of genomic innovation underlying host-parasite interaction.</title>
        <authorList>
            <person name="Jackson A.P."/>
            <person name="Otto T.D."/>
            <person name="Darby A."/>
            <person name="Ramaprasad A."/>
            <person name="Xia D."/>
            <person name="Echaide I.E."/>
            <person name="Farber M."/>
            <person name="Gahlot S."/>
            <person name="Gamble J."/>
            <person name="Gupta D."/>
            <person name="Gupta Y."/>
            <person name="Jackson L."/>
            <person name="Malandrin L."/>
            <person name="Malas T.B."/>
            <person name="Moussa E."/>
            <person name="Nair M."/>
            <person name="Reid A.J."/>
            <person name="Sanders M."/>
            <person name="Sharma J."/>
            <person name="Tracey A."/>
            <person name="Quail M.A."/>
            <person name="Weir W."/>
            <person name="Wastling J.M."/>
            <person name="Hall N."/>
            <person name="Willadsen P."/>
            <person name="Lingelbach K."/>
            <person name="Shiels B."/>
            <person name="Tait A."/>
            <person name="Berriman M."/>
            <person name="Allred D.R."/>
            <person name="Pain A."/>
        </authorList>
    </citation>
    <scope>NUCLEOTIDE SEQUENCE</scope>
    <source>
        <strain evidence="3">1802A</strain>
    </source>
</reference>
<dbReference type="AlphaFoldDB" id="A0AAD9GDM6"/>
<evidence type="ECO:0000256" key="1">
    <source>
        <dbReference type="SAM" id="MobiDB-lite"/>
    </source>
</evidence>
<sequence length="362" mass="39549">MEEIDLNTVRGMEAGTAAGRDSLPEIRDEGSGVLALHAASLYDMYTNAKHRASGYIKRRVMQFMRHQIDSNVPTRSDASNGPGPRDVEGGNVTRASNITYDSLIFKITLILGFVLQFPVMWVAGGILFLVSNNFKASTIKWGCVNIFLAALSIVYVVNEWQVRTAMLLYEPTPDDTLVFESGTIVEPWVSIINDGERLLSIKSFTFSDPLLWRSFDANDVLVSGAPFKLSKDGKLVDPAAVSGDHVYHCAQGADVGVSGWVQIGAMFSNTATTRRSVSASIHTPPGKLPVVYNPHDMMVFDVGMKCVSNDLPTIFIGVNATRENDQGIQSDAFYVQGNYTCSLAYTTTGCKPVVHSAYIRTL</sequence>
<reference evidence="3" key="2">
    <citation type="submission" date="2021-05" db="EMBL/GenBank/DDBJ databases">
        <authorList>
            <person name="Pain A."/>
        </authorList>
    </citation>
    <scope>NUCLEOTIDE SEQUENCE</scope>
    <source>
        <strain evidence="3">1802A</strain>
    </source>
</reference>
<feature type="transmembrane region" description="Helical" evidence="2">
    <location>
        <begin position="139"/>
        <end position="157"/>
    </location>
</feature>
<comment type="caution">
    <text evidence="3">The sequence shown here is derived from an EMBL/GenBank/DDBJ whole genome shotgun (WGS) entry which is preliminary data.</text>
</comment>
<proteinExistence type="predicted"/>
<name>A0AAD9GDM6_BABDI</name>
<evidence type="ECO:0000313" key="4">
    <source>
        <dbReference type="Proteomes" id="UP001195914"/>
    </source>
</evidence>
<keyword evidence="4" id="KW-1185">Reference proteome</keyword>
<evidence type="ECO:0000256" key="2">
    <source>
        <dbReference type="SAM" id="Phobius"/>
    </source>
</evidence>
<gene>
    <name evidence="3" type="ORF">X943_002806</name>
</gene>
<feature type="transmembrane region" description="Helical" evidence="2">
    <location>
        <begin position="103"/>
        <end position="127"/>
    </location>
</feature>
<keyword evidence="2" id="KW-1133">Transmembrane helix</keyword>
<organism evidence="3 4">
    <name type="scientific">Babesia divergens</name>
    <dbReference type="NCBI Taxonomy" id="32595"/>
    <lineage>
        <taxon>Eukaryota</taxon>
        <taxon>Sar</taxon>
        <taxon>Alveolata</taxon>
        <taxon>Apicomplexa</taxon>
        <taxon>Aconoidasida</taxon>
        <taxon>Piroplasmida</taxon>
        <taxon>Babesiidae</taxon>
        <taxon>Babesia</taxon>
    </lineage>
</organism>
<protein>
    <submittedName>
        <fullName evidence="3">Uncharacterized protein</fullName>
    </submittedName>
</protein>